<keyword evidence="4" id="KW-1185">Reference proteome</keyword>
<feature type="signal peptide" evidence="1">
    <location>
        <begin position="1"/>
        <end position="20"/>
    </location>
</feature>
<keyword evidence="1" id="KW-0732">Signal</keyword>
<dbReference type="STRING" id="195913.SAMN04488004_11856"/>
<evidence type="ECO:0000259" key="2">
    <source>
        <dbReference type="Pfam" id="PF11412"/>
    </source>
</evidence>
<reference evidence="3 4" key="1">
    <citation type="submission" date="2016-10" db="EMBL/GenBank/DDBJ databases">
        <authorList>
            <person name="de Groot N.N."/>
        </authorList>
    </citation>
    <scope>NUCLEOTIDE SEQUENCE [LARGE SCALE GENOMIC DNA]</scope>
    <source>
        <strain evidence="3 4">DSM 16199</strain>
    </source>
</reference>
<feature type="domain" description="Thiol:disulfide interchange protein DsbD N-terminal" evidence="2">
    <location>
        <begin position="28"/>
        <end position="136"/>
    </location>
</feature>
<dbReference type="RefSeq" id="WP_175499365.1">
    <property type="nucleotide sequence ID" value="NZ_FOTF01000018.1"/>
</dbReference>
<organism evidence="3 4">
    <name type="scientific">Loktanella salsilacus</name>
    <dbReference type="NCBI Taxonomy" id="195913"/>
    <lineage>
        <taxon>Bacteria</taxon>
        <taxon>Pseudomonadati</taxon>
        <taxon>Pseudomonadota</taxon>
        <taxon>Alphaproteobacteria</taxon>
        <taxon>Rhodobacterales</taxon>
        <taxon>Roseobacteraceae</taxon>
        <taxon>Loktanella</taxon>
    </lineage>
</organism>
<gene>
    <name evidence="3" type="ORF">SAMN04488004_11856</name>
</gene>
<evidence type="ECO:0000313" key="3">
    <source>
        <dbReference type="EMBL" id="SFL43040.1"/>
    </source>
</evidence>
<dbReference type="Pfam" id="PF11412">
    <property type="entry name" value="DsbD_N"/>
    <property type="match status" value="1"/>
</dbReference>
<sequence length="253" mass="26493">MTYIHALFAAALLAPATAHAQDVASVEVLPGWETAQGTHMAALRLTLAPGWKTYWRAPGDAGIPPQITITGGNVQSVAFHWPTPEVFDQNGMRSIGYHDSLTLPIEVTGSGDLRLTGTLDIGVCLDICIPAQLHFDAPLTDGGRDPAIVGALLNQPQSSGTATCRVTPTDNGLHLEAVLTLPTTGTQEALVVEAGDPHIWVSEPVIARQGNTVTAQAELVRGAGDAFAFDRSAVRFTLLGSDRAVEVQGCTAG</sequence>
<dbReference type="EMBL" id="FOTF01000018">
    <property type="protein sequence ID" value="SFL43040.1"/>
    <property type="molecule type" value="Genomic_DNA"/>
</dbReference>
<evidence type="ECO:0000256" key="1">
    <source>
        <dbReference type="SAM" id="SignalP"/>
    </source>
</evidence>
<feature type="chain" id="PRO_5011578382" evidence="1">
    <location>
        <begin position="21"/>
        <end position="253"/>
    </location>
</feature>
<name>A0A1I4HMQ3_9RHOB</name>
<evidence type="ECO:0000313" key="4">
    <source>
        <dbReference type="Proteomes" id="UP000199550"/>
    </source>
</evidence>
<accession>A0A1I4HMQ3</accession>
<proteinExistence type="predicted"/>
<protein>
    <submittedName>
        <fullName evidence="3">Thiol-disulfide interchange protein, contains DsbC and DsbD domains</fullName>
    </submittedName>
</protein>
<dbReference type="Proteomes" id="UP000199550">
    <property type="component" value="Unassembled WGS sequence"/>
</dbReference>
<dbReference type="InterPro" id="IPR028250">
    <property type="entry name" value="DsbDN"/>
</dbReference>
<dbReference type="AlphaFoldDB" id="A0A1I4HMQ3"/>